<evidence type="ECO:0000313" key="3">
    <source>
        <dbReference type="Proteomes" id="UP000245168"/>
    </source>
</evidence>
<feature type="signal peptide" evidence="1">
    <location>
        <begin position="1"/>
        <end position="17"/>
    </location>
</feature>
<gene>
    <name evidence="2" type="ORF">DDZ18_00175</name>
</gene>
<dbReference type="OrthoDB" id="14727at2"/>
<keyword evidence="1" id="KW-0732">Signal</keyword>
<feature type="chain" id="PRO_5015769438" evidence="1">
    <location>
        <begin position="18"/>
        <end position="153"/>
    </location>
</feature>
<dbReference type="Pfam" id="PF04214">
    <property type="entry name" value="DUF411"/>
    <property type="match status" value="1"/>
</dbReference>
<protein>
    <submittedName>
        <fullName evidence="2">Metal-binding protein</fullName>
    </submittedName>
</protein>
<dbReference type="AlphaFoldDB" id="A0A2U2BVR2"/>
<proteinExistence type="predicted"/>
<dbReference type="RefSeq" id="WP_109251343.1">
    <property type="nucleotide sequence ID" value="NZ_QEXV01000001.1"/>
</dbReference>
<organism evidence="2 3">
    <name type="scientific">Marinicauda salina</name>
    <dbReference type="NCBI Taxonomy" id="2135793"/>
    <lineage>
        <taxon>Bacteria</taxon>
        <taxon>Pseudomonadati</taxon>
        <taxon>Pseudomonadota</taxon>
        <taxon>Alphaproteobacteria</taxon>
        <taxon>Maricaulales</taxon>
        <taxon>Maricaulaceae</taxon>
        <taxon>Marinicauda</taxon>
    </lineage>
</organism>
<evidence type="ECO:0000256" key="1">
    <source>
        <dbReference type="SAM" id="SignalP"/>
    </source>
</evidence>
<name>A0A2U2BVR2_9PROT</name>
<dbReference type="Proteomes" id="UP000245168">
    <property type="component" value="Unassembled WGS sequence"/>
</dbReference>
<dbReference type="InterPro" id="IPR007332">
    <property type="entry name" value="DUF411"/>
</dbReference>
<accession>A0A2U2BVR2</accession>
<comment type="caution">
    <text evidence="2">The sequence shown here is derived from an EMBL/GenBank/DDBJ whole genome shotgun (WGS) entry which is preliminary data.</text>
</comment>
<reference evidence="3" key="1">
    <citation type="submission" date="2018-05" db="EMBL/GenBank/DDBJ databases">
        <authorList>
            <person name="Liu B.-T."/>
        </authorList>
    </citation>
    <scope>NUCLEOTIDE SEQUENCE [LARGE SCALE GENOMIC DNA]</scope>
    <source>
        <strain evidence="3">WD6-1</strain>
    </source>
</reference>
<evidence type="ECO:0000313" key="2">
    <source>
        <dbReference type="EMBL" id="PWE18069.1"/>
    </source>
</evidence>
<sequence>MTRPALLAGLASLPAIAALAAFAVFAPAASATEIVVHKNPACGCCDRWVEHLEENGFSTRVVEHEDMTPVKAEAGVPQALHSCHTAMVDGYVIEGHVPAADIARLLEEGPEAIGLAVPGMPAGSPGMEHPVYTQDYDVILFDGDGRTVFSEHR</sequence>
<dbReference type="EMBL" id="QEXV01000001">
    <property type="protein sequence ID" value="PWE18069.1"/>
    <property type="molecule type" value="Genomic_DNA"/>
</dbReference>
<keyword evidence="3" id="KW-1185">Reference proteome</keyword>